<dbReference type="Proteomes" id="UP000472265">
    <property type="component" value="Chromosome 18"/>
</dbReference>
<evidence type="ECO:0000256" key="7">
    <source>
        <dbReference type="ARBA" id="ARBA00022553"/>
    </source>
</evidence>
<comment type="similarity">
    <text evidence="4 17">Belongs to the RNA polymerase beta' chain family.</text>
</comment>
<dbReference type="InterPro" id="IPR000722">
    <property type="entry name" value="RNA_pol_asu"/>
</dbReference>
<evidence type="ECO:0000256" key="12">
    <source>
        <dbReference type="ARBA" id="ARBA00022842"/>
    </source>
</evidence>
<comment type="function">
    <text evidence="17">DNA-dependent RNA polymerase catalyzes the transcription of DNA into RNA using the four ribonucleoside triphosphates as substrates.</text>
</comment>
<dbReference type="GO" id="GO:0003899">
    <property type="term" value="F:DNA-directed RNA polymerase activity"/>
    <property type="evidence" value="ECO:0007669"/>
    <property type="project" value="UniProtKB-EC"/>
</dbReference>
<dbReference type="Pfam" id="PF04997">
    <property type="entry name" value="RNA_pol_Rpb1_1"/>
    <property type="match status" value="1"/>
</dbReference>
<reference evidence="20" key="3">
    <citation type="submission" date="2025-09" db="UniProtKB">
        <authorList>
            <consortium name="Ensembl"/>
        </authorList>
    </citation>
    <scope>IDENTIFICATION</scope>
</reference>
<evidence type="ECO:0000256" key="16">
    <source>
        <dbReference type="ARBA" id="ARBA00065144"/>
    </source>
</evidence>
<keyword evidence="13 17" id="KW-0804">Transcription</keyword>
<evidence type="ECO:0000256" key="6">
    <source>
        <dbReference type="ARBA" id="ARBA00022478"/>
    </source>
</evidence>
<comment type="subcellular location">
    <subcellularLocation>
        <location evidence="2">Chromosome</location>
    </subcellularLocation>
    <subcellularLocation>
        <location evidence="3">Nucleus</location>
        <location evidence="3">Nucleolus</location>
    </subcellularLocation>
</comment>
<dbReference type="InterPro" id="IPR045867">
    <property type="entry name" value="DNA-dir_RpoC_beta_prime"/>
</dbReference>
<evidence type="ECO:0000313" key="20">
    <source>
        <dbReference type="Ensembl" id="ENSSAUP00010039732.1"/>
    </source>
</evidence>
<keyword evidence="21" id="KW-1185">Reference proteome</keyword>
<accession>A0A671WLG0</accession>
<protein>
    <recommendedName>
        <fullName evidence="17">DNA-directed RNA polymerase subunit</fullName>
        <ecNumber evidence="17">2.7.7.6</ecNumber>
    </recommendedName>
</protein>
<dbReference type="FunFam" id="1.10.132.30:FF:000004">
    <property type="entry name" value="DNA-directed RNA polymerase subunit"/>
    <property type="match status" value="1"/>
</dbReference>
<keyword evidence="9 17" id="KW-0548">Nucleotidyltransferase</keyword>
<dbReference type="CDD" id="cd02735">
    <property type="entry name" value="RNAP_I_Rpa1_C"/>
    <property type="match status" value="1"/>
</dbReference>
<keyword evidence="14" id="KW-0539">Nucleus</keyword>
<dbReference type="Ensembl" id="ENSSAUT00010041871.1">
    <property type="protein sequence ID" value="ENSSAUP00010039732.1"/>
    <property type="gene ID" value="ENSSAUG00010014088.1"/>
</dbReference>
<dbReference type="InterPro" id="IPR015699">
    <property type="entry name" value="DNA-dir_RNA_pol1_lsu_N"/>
</dbReference>
<gene>
    <name evidence="20" type="primary">POLR1A</name>
    <name evidence="20" type="synonym">polr1a</name>
</gene>
<evidence type="ECO:0000256" key="4">
    <source>
        <dbReference type="ARBA" id="ARBA00006460"/>
    </source>
</evidence>
<evidence type="ECO:0000256" key="2">
    <source>
        <dbReference type="ARBA" id="ARBA00004286"/>
    </source>
</evidence>
<reference evidence="20" key="1">
    <citation type="submission" date="2021-04" db="EMBL/GenBank/DDBJ databases">
        <authorList>
            <consortium name="Wellcome Sanger Institute Data Sharing"/>
        </authorList>
    </citation>
    <scope>NUCLEOTIDE SEQUENCE [LARGE SCALE GENOMIC DNA]</scope>
</reference>
<keyword evidence="7" id="KW-0597">Phosphoprotein</keyword>
<dbReference type="FunFam" id="3.30.1490.180:FF:000003">
    <property type="entry name" value="DNA-directed RNA polymerase subunit"/>
    <property type="match status" value="1"/>
</dbReference>
<evidence type="ECO:0000256" key="14">
    <source>
        <dbReference type="ARBA" id="ARBA00023242"/>
    </source>
</evidence>
<evidence type="ECO:0000256" key="8">
    <source>
        <dbReference type="ARBA" id="ARBA00022679"/>
    </source>
</evidence>
<dbReference type="GO" id="GO:0006351">
    <property type="term" value="P:DNA-templated transcription"/>
    <property type="evidence" value="ECO:0007669"/>
    <property type="project" value="InterPro"/>
</dbReference>
<comment type="subunit">
    <text evidence="16">Component of the RNA polymerase I (Pol I) complex consisting of 13 subunits: a ten-subunit catalytic core composed of POLR1A/RPA1, POLR1B/RPA2, POLR1C/RPAC1, POLR1D/RPAC2, POLR1H/RPA12, POLR2E/RPABC1, POLR2F/RPABC2, POLR2H/RPABC3, POLR2K/RPABC4 and POLR2L/RPABC5; a mobile stalk subunit POLR1F/RPA43 protruding from the core and additional subunits homologous to general transcription factors POLR1E/RPA49 and POLR1G/RPA34. Part of Pol I pre-initiation complex (PIC), in which Pol I core assembles with RRN3 and promoter-bound UTBF and SL1/TIF-IB complex. Interacts (via dock II domain) with TOP2A; this interaction may assist Pol I transcription initiation by releasing supercoils occurring during DNA unwinding. Interacts with CAVIN1; this interaction induces the dissociation of Pol I complex paused at rDNA terminator sequences. Interacts with MYO1C. Interacts with ERBB2. Interacts with DDX11. Interacts with RECQL5.</text>
</comment>
<dbReference type="InterPro" id="IPR007066">
    <property type="entry name" value="RNA_pol_Rpb1_3"/>
</dbReference>
<dbReference type="GO" id="GO:0005694">
    <property type="term" value="C:chromosome"/>
    <property type="evidence" value="ECO:0007669"/>
    <property type="project" value="UniProtKB-SubCell"/>
</dbReference>
<comment type="cofactor">
    <cofactor evidence="1">
        <name>Mg(2+)</name>
        <dbReference type="ChEBI" id="CHEBI:18420"/>
    </cofactor>
</comment>
<keyword evidence="11" id="KW-0862">Zinc</keyword>
<dbReference type="InterPro" id="IPR044893">
    <property type="entry name" value="RNA_pol_Rpb1_clamp_domain"/>
</dbReference>
<dbReference type="Pfam" id="PF04983">
    <property type="entry name" value="RNA_pol_Rpb1_3"/>
    <property type="match status" value="1"/>
</dbReference>
<dbReference type="GeneTree" id="ENSGT00920000149138"/>
<dbReference type="CDD" id="cd01435">
    <property type="entry name" value="RNAP_I_RPA1_N"/>
    <property type="match status" value="1"/>
</dbReference>
<name>A0A671WLG0_SPAAU</name>
<dbReference type="PANTHER" id="PTHR19376">
    <property type="entry name" value="DNA-DIRECTED RNA POLYMERASE"/>
    <property type="match status" value="1"/>
</dbReference>
<dbReference type="InterPro" id="IPR047107">
    <property type="entry name" value="DNA-dir_RNA_pol1_lsu_C"/>
</dbReference>
<dbReference type="InterPro" id="IPR007081">
    <property type="entry name" value="RNA_pol_Rpb1_5"/>
</dbReference>
<keyword evidence="10" id="KW-0479">Metal-binding</keyword>
<dbReference type="InterPro" id="IPR006592">
    <property type="entry name" value="RNA_pol_N"/>
</dbReference>
<keyword evidence="8 17" id="KW-0808">Transferase</keyword>
<evidence type="ECO:0000256" key="13">
    <source>
        <dbReference type="ARBA" id="ARBA00023163"/>
    </source>
</evidence>
<dbReference type="PANTHER" id="PTHR19376:SF11">
    <property type="entry name" value="DNA-DIRECTED RNA POLYMERASE I SUBUNIT RPA1"/>
    <property type="match status" value="1"/>
</dbReference>
<evidence type="ECO:0000259" key="19">
    <source>
        <dbReference type="SMART" id="SM00663"/>
    </source>
</evidence>
<dbReference type="SUPFAM" id="SSF64484">
    <property type="entry name" value="beta and beta-prime subunits of DNA dependent RNA-polymerase"/>
    <property type="match status" value="1"/>
</dbReference>
<feature type="region of interest" description="Disordered" evidence="18">
    <location>
        <begin position="1250"/>
        <end position="1301"/>
    </location>
</feature>
<dbReference type="InterPro" id="IPR042102">
    <property type="entry name" value="RNA_pol_Rpb1_3_sf"/>
</dbReference>
<keyword evidence="12" id="KW-0460">Magnesium</keyword>
<dbReference type="Gene3D" id="6.10.250.2940">
    <property type="match status" value="1"/>
</dbReference>
<evidence type="ECO:0000256" key="18">
    <source>
        <dbReference type="SAM" id="MobiDB-lite"/>
    </source>
</evidence>
<feature type="compositionally biased region" description="Basic and acidic residues" evidence="18">
    <location>
        <begin position="1278"/>
        <end position="1291"/>
    </location>
</feature>
<dbReference type="Gene3D" id="3.30.70.2850">
    <property type="match status" value="1"/>
</dbReference>
<dbReference type="Gene3D" id="1.10.132.30">
    <property type="match status" value="1"/>
</dbReference>
<dbReference type="InterPro" id="IPR007080">
    <property type="entry name" value="RNA_pol_Rpb1_1"/>
</dbReference>
<dbReference type="Gene3D" id="2.40.40.20">
    <property type="match status" value="1"/>
</dbReference>
<evidence type="ECO:0000256" key="10">
    <source>
        <dbReference type="ARBA" id="ARBA00022723"/>
    </source>
</evidence>
<dbReference type="Gene3D" id="3.30.1490.180">
    <property type="entry name" value="RNA polymerase ii"/>
    <property type="match status" value="1"/>
</dbReference>
<feature type="domain" description="RNA polymerase N-terminal" evidence="19">
    <location>
        <begin position="241"/>
        <end position="557"/>
    </location>
</feature>
<dbReference type="EC" id="2.7.7.6" evidence="17"/>
<evidence type="ECO:0000256" key="5">
    <source>
        <dbReference type="ARBA" id="ARBA00022454"/>
    </source>
</evidence>
<comment type="catalytic activity">
    <reaction evidence="15">
        <text>RNA(n) + a ribonucleoside 5'-triphosphate = RNA(n+1) + diphosphate</text>
        <dbReference type="Rhea" id="RHEA:21248"/>
        <dbReference type="Rhea" id="RHEA-COMP:14527"/>
        <dbReference type="Rhea" id="RHEA-COMP:17342"/>
        <dbReference type="ChEBI" id="CHEBI:33019"/>
        <dbReference type="ChEBI" id="CHEBI:61557"/>
        <dbReference type="ChEBI" id="CHEBI:140395"/>
        <dbReference type="EC" id="2.7.7.6"/>
    </reaction>
    <physiologicalReaction direction="left-to-right" evidence="15">
        <dbReference type="Rhea" id="RHEA:21249"/>
    </physiologicalReaction>
</comment>
<proteinExistence type="inferred from homology"/>
<dbReference type="Pfam" id="PF04998">
    <property type="entry name" value="RNA_pol_Rpb1_5"/>
    <property type="match status" value="1"/>
</dbReference>
<dbReference type="InterPro" id="IPR038120">
    <property type="entry name" value="Rpb1_funnel_sf"/>
</dbReference>
<evidence type="ECO:0000256" key="9">
    <source>
        <dbReference type="ARBA" id="ARBA00022695"/>
    </source>
</evidence>
<sequence>MLFGKDVPWRRLEGMSFGMYSAEEIRKLSVKTITNSRFLDAVGNVAPNSLYDLALGPADIKEACSTCCQDFNNCPGHLGHVELPLPVYNPLFFDKLYLLMRGSCLSCHMLTCPRAAIHLLLNQLKLVDRGAMQEVYLIEQVLNQVAHTKTHVTLIICTRDNLQSFQPYHASCLTHTGLIMCLCVFLQIKHLVEKKSSLINDFWRIHMKTRKCPYSFFLKCLFAGLDEATVSEEGEEAFNPDLFFLDLLVVPPCRYRPINRLGDQMFTNGQTVNMQAVMKDWVYMSVDQTFLSGIPGVTLTDKLYNIWIRLQTHVNIVFDSDMDKMMTEKYPGIRQILEKKDGLFRKHMMGKRVDYAARSVICPDMYIGTNEIGIPMVFATKLTYPQPVTPWNVKELRQAVLNGPNVHPGASMVINEDGRRTILSPTSLAQREAVAKQLLTPCPGPHKMPMKIVNRHIKNGDVLLLNRQPTLHRPSIQAHCARILPGEKVLRLHYANCKAYNADFDGDEMNAHFPQSELARAEAYTLVSTDQQYLVPKDGKPLAGLIQDHMVSGTRMTIRGCFFTRVQYIELVYRGLTDKPGRVKLLPPAILKPQQLWTGKQVVSTLLLNVIPQNAVPLNLVGKSKIPSKAWIQVPPRAAPGYKPDSMCDSQVVIREGELLVGVLDKAHYGSSAYGLVHCCYELYGGQTSGKLLSCLARLFTAYLQLYRGFTLGVEDILVKPGANRQRKKIIQESLKIGTKAIQAAFNLPSNVDQAEAQSRWQDAHLNPDQRDFSMADHKFKEVANQVNNDINKVCMPVGLHTSFPDNNLQLMVQSGAKGSTVNTMQISCLLGQIELEGRRPPLMPSGKSLPCFQPYDPAPGAGGFVSGRFLTGIKPQEFFFHCMAGREGLVDTAVKTSRSGYLQRCVIKHLEGLVVQYDLTVRDSDGSVVQFLYGEDGLDIPKTPFLQPRQFPFIEDNYEVKENKTQRWCERVMNHHMHVKNAVRILDNKKMALMQFAYINICFYLSWHSLDESSRSKYSKKSLRCPEPSLSLFRPDVCFGSVSENFHSITDKYLEWCLSPMSLSVFSLRQLLHYKWQRSLCDPGEAVGLLAAQSIGEPSTQMTLNTFHFAGRGEMNVTLGIPRLREILMVAGSNIKTPMMSVPVLNNKKALKRAKMLRKKLTRVCLAEVLQKVEVIETLRIENQRMRMFKVTFSFLPPDRYSDDKLLTPHQILHFMETRFFRLLLEAIKKRSAKLASIAVETRKATLRDKDHDGDATGEEDREIVDDQANEGDADASDAKRKDKQEEEKKKRAKRVEGEEEPLNQMRVNAVLQSNSAIERYCYDVEHELWCEVDLVLPVSKVHFDLTSVLSTLAQNAVIMETKGLTRCLLSETTTKTGEKETVLNTEGINMHEMFKHSDILDINRLYSNEVHAMAKTYGIEVALKVIEKEIKDVFAVYGIEVDPRHLSLVADYMCFEGVYKPLNRHAIRSNSSPLQQMTFETSYKFLKQATMLGSHDQLVSPSACLVVGKVVKGGTGLFELKQPLQ</sequence>
<evidence type="ECO:0000256" key="1">
    <source>
        <dbReference type="ARBA" id="ARBA00001946"/>
    </source>
</evidence>
<dbReference type="Pfam" id="PF00623">
    <property type="entry name" value="RNA_pol_Rpb1_2"/>
    <property type="match status" value="1"/>
</dbReference>
<evidence type="ECO:0000256" key="15">
    <source>
        <dbReference type="ARBA" id="ARBA00047768"/>
    </source>
</evidence>
<dbReference type="FunFam" id="2.40.40.20:FF:000019">
    <property type="entry name" value="DNA-directed RNA polymerase II subunit RPB1"/>
    <property type="match status" value="1"/>
</dbReference>
<evidence type="ECO:0000256" key="17">
    <source>
        <dbReference type="RuleBase" id="RU004279"/>
    </source>
</evidence>
<keyword evidence="5" id="KW-0158">Chromosome</keyword>
<organism evidence="20 21">
    <name type="scientific">Sparus aurata</name>
    <name type="common">Gilthead sea bream</name>
    <dbReference type="NCBI Taxonomy" id="8175"/>
    <lineage>
        <taxon>Eukaryota</taxon>
        <taxon>Metazoa</taxon>
        <taxon>Chordata</taxon>
        <taxon>Craniata</taxon>
        <taxon>Vertebrata</taxon>
        <taxon>Euteleostomi</taxon>
        <taxon>Actinopterygii</taxon>
        <taxon>Neopterygii</taxon>
        <taxon>Teleostei</taxon>
        <taxon>Neoteleostei</taxon>
        <taxon>Acanthomorphata</taxon>
        <taxon>Eupercaria</taxon>
        <taxon>Spariformes</taxon>
        <taxon>Sparidae</taxon>
        <taxon>Sparus</taxon>
    </lineage>
</organism>
<dbReference type="Gene3D" id="1.10.357.120">
    <property type="match status" value="1"/>
</dbReference>
<feature type="compositionally biased region" description="Acidic residues" evidence="18">
    <location>
        <begin position="1257"/>
        <end position="1277"/>
    </location>
</feature>
<evidence type="ECO:0000256" key="3">
    <source>
        <dbReference type="ARBA" id="ARBA00004604"/>
    </source>
</evidence>
<dbReference type="FunFam" id="1.10.274.100:FF:000004">
    <property type="entry name" value="DNA-directed RNA polymerase subunit"/>
    <property type="match status" value="1"/>
</dbReference>
<keyword evidence="6 17" id="KW-0240">DNA-directed RNA polymerase</keyword>
<evidence type="ECO:0000256" key="11">
    <source>
        <dbReference type="ARBA" id="ARBA00022833"/>
    </source>
</evidence>
<dbReference type="GO" id="GO:0046872">
    <property type="term" value="F:metal ion binding"/>
    <property type="evidence" value="ECO:0007669"/>
    <property type="project" value="UniProtKB-KW"/>
</dbReference>
<evidence type="ECO:0000313" key="21">
    <source>
        <dbReference type="Proteomes" id="UP000472265"/>
    </source>
</evidence>
<dbReference type="SMART" id="SM00663">
    <property type="entry name" value="RPOLA_N"/>
    <property type="match status" value="1"/>
</dbReference>
<dbReference type="Pfam" id="PF05000">
    <property type="entry name" value="RNA_pol_Rpb1_4"/>
    <property type="match status" value="1"/>
</dbReference>
<dbReference type="GO" id="GO:0005736">
    <property type="term" value="C:RNA polymerase I complex"/>
    <property type="evidence" value="ECO:0007669"/>
    <property type="project" value="TreeGrafter"/>
</dbReference>
<reference evidence="20" key="2">
    <citation type="submission" date="2025-08" db="UniProtKB">
        <authorList>
            <consortium name="Ensembl"/>
        </authorList>
    </citation>
    <scope>IDENTIFICATION</scope>
</reference>
<dbReference type="InterPro" id="IPR007083">
    <property type="entry name" value="RNA_pol_Rpb1_4"/>
</dbReference>
<dbReference type="Gene3D" id="1.10.274.100">
    <property type="entry name" value="RNA polymerase Rpb1, domain 3"/>
    <property type="match status" value="1"/>
</dbReference>
<dbReference type="Gene3D" id="4.10.860.120">
    <property type="entry name" value="RNA polymerase II, clamp domain"/>
    <property type="match status" value="1"/>
</dbReference>
<dbReference type="FunFam" id="4.10.860.120:FF:000006">
    <property type="entry name" value="DNA-directed RNA polymerase subunit"/>
    <property type="match status" value="1"/>
</dbReference>
<dbReference type="GO" id="GO:0003677">
    <property type="term" value="F:DNA binding"/>
    <property type="evidence" value="ECO:0007669"/>
    <property type="project" value="InterPro"/>
</dbReference>